<keyword evidence="2" id="KW-0012">Acyltransferase</keyword>
<evidence type="ECO:0000313" key="4">
    <source>
        <dbReference type="EMBL" id="RKP47590.1"/>
    </source>
</evidence>
<dbReference type="InterPro" id="IPR016181">
    <property type="entry name" value="Acyl_CoA_acyltransferase"/>
</dbReference>
<evidence type="ECO:0000256" key="2">
    <source>
        <dbReference type="ARBA" id="ARBA00023315"/>
    </source>
</evidence>
<gene>
    <name evidence="4" type="ORF">D7S89_15300</name>
</gene>
<evidence type="ECO:0000256" key="1">
    <source>
        <dbReference type="ARBA" id="ARBA00022679"/>
    </source>
</evidence>
<dbReference type="CDD" id="cd04301">
    <property type="entry name" value="NAT_SF"/>
    <property type="match status" value="1"/>
</dbReference>
<sequence length="167" mass="18309">MITIRPLNAADAERFKALRLLATKTSPTAIWPTHEEENGRSIDEVAGRIASTDAQIVFGAFASDALVGITGLRRLPLMKVSHKATIWGVFVDPAHRGKGIAQNLLHAVAEHASEKWGCAQLQLCVNAENLAAKRLYASQGFVVFGVEPRALRVDGQFYDEEHMYKAL</sequence>
<dbReference type="Proteomes" id="UP000280434">
    <property type="component" value="Unassembled WGS sequence"/>
</dbReference>
<evidence type="ECO:0000259" key="3">
    <source>
        <dbReference type="PROSITE" id="PS51186"/>
    </source>
</evidence>
<dbReference type="RefSeq" id="WP_121278536.1">
    <property type="nucleotide sequence ID" value="NZ_RBZV01000005.1"/>
</dbReference>
<name>A0A494XAQ7_9BURK</name>
<evidence type="ECO:0000313" key="5">
    <source>
        <dbReference type="Proteomes" id="UP000280434"/>
    </source>
</evidence>
<dbReference type="Pfam" id="PF00583">
    <property type="entry name" value="Acetyltransf_1"/>
    <property type="match status" value="1"/>
</dbReference>
<proteinExistence type="predicted"/>
<dbReference type="InterPro" id="IPR050680">
    <property type="entry name" value="YpeA/RimI_acetyltransf"/>
</dbReference>
<comment type="caution">
    <text evidence="4">The sequence shown here is derived from an EMBL/GenBank/DDBJ whole genome shotgun (WGS) entry which is preliminary data.</text>
</comment>
<dbReference type="GO" id="GO:0016747">
    <property type="term" value="F:acyltransferase activity, transferring groups other than amino-acyl groups"/>
    <property type="evidence" value="ECO:0007669"/>
    <property type="project" value="InterPro"/>
</dbReference>
<dbReference type="EMBL" id="RBZV01000005">
    <property type="protein sequence ID" value="RKP47590.1"/>
    <property type="molecule type" value="Genomic_DNA"/>
</dbReference>
<reference evidence="4 5" key="1">
    <citation type="submission" date="2018-10" db="EMBL/GenBank/DDBJ databases">
        <title>Paraburkholderia sp. 7MK8-2, isolated from soil.</title>
        <authorList>
            <person name="Gao Z.-H."/>
            <person name="Qiu L.-H."/>
        </authorList>
    </citation>
    <scope>NUCLEOTIDE SEQUENCE [LARGE SCALE GENOMIC DNA]</scope>
    <source>
        <strain evidence="4 5">7MK8-2</strain>
    </source>
</reference>
<dbReference type="InterPro" id="IPR000182">
    <property type="entry name" value="GNAT_dom"/>
</dbReference>
<keyword evidence="5" id="KW-1185">Reference proteome</keyword>
<dbReference type="PROSITE" id="PS51186">
    <property type="entry name" value="GNAT"/>
    <property type="match status" value="1"/>
</dbReference>
<dbReference type="PANTHER" id="PTHR43420">
    <property type="entry name" value="ACETYLTRANSFERASE"/>
    <property type="match status" value="1"/>
</dbReference>
<dbReference type="SUPFAM" id="SSF55729">
    <property type="entry name" value="Acyl-CoA N-acyltransferases (Nat)"/>
    <property type="match status" value="1"/>
</dbReference>
<feature type="domain" description="N-acetyltransferase" evidence="3">
    <location>
        <begin position="2"/>
        <end position="167"/>
    </location>
</feature>
<organism evidence="4 5">
    <name type="scientific">Trinickia fusca</name>
    <dbReference type="NCBI Taxonomy" id="2419777"/>
    <lineage>
        <taxon>Bacteria</taxon>
        <taxon>Pseudomonadati</taxon>
        <taxon>Pseudomonadota</taxon>
        <taxon>Betaproteobacteria</taxon>
        <taxon>Burkholderiales</taxon>
        <taxon>Burkholderiaceae</taxon>
        <taxon>Trinickia</taxon>
    </lineage>
</organism>
<accession>A0A494XAQ7</accession>
<keyword evidence="1 4" id="KW-0808">Transferase</keyword>
<protein>
    <submittedName>
        <fullName evidence="4">N-acetyltransferase</fullName>
    </submittedName>
</protein>
<dbReference type="Gene3D" id="3.40.630.30">
    <property type="match status" value="1"/>
</dbReference>
<dbReference type="AlphaFoldDB" id="A0A494XAQ7"/>
<dbReference type="OrthoDB" id="9799092at2"/>